<evidence type="ECO:0000313" key="3">
    <source>
        <dbReference type="Proteomes" id="UP000721954"/>
    </source>
</evidence>
<dbReference type="RefSeq" id="WP_209209544.1">
    <property type="nucleotide sequence ID" value="NZ_JAFFZM010000002.1"/>
</dbReference>
<dbReference type="EMBL" id="JAFFZM010000002">
    <property type="protein sequence ID" value="MBO8197763.1"/>
    <property type="molecule type" value="Genomic_DNA"/>
</dbReference>
<organism evidence="2 3">
    <name type="scientific">Streptomyces smyrnaeus</name>
    <dbReference type="NCBI Taxonomy" id="1387713"/>
    <lineage>
        <taxon>Bacteria</taxon>
        <taxon>Bacillati</taxon>
        <taxon>Actinomycetota</taxon>
        <taxon>Actinomycetes</taxon>
        <taxon>Kitasatosporales</taxon>
        <taxon>Streptomycetaceae</taxon>
        <taxon>Streptomyces</taxon>
    </lineage>
</organism>
<feature type="region of interest" description="Disordered" evidence="1">
    <location>
        <begin position="733"/>
        <end position="759"/>
    </location>
</feature>
<feature type="compositionally biased region" description="Low complexity" evidence="1">
    <location>
        <begin position="741"/>
        <end position="751"/>
    </location>
</feature>
<name>A0ABS3XQR4_9ACTN</name>
<feature type="region of interest" description="Disordered" evidence="1">
    <location>
        <begin position="1"/>
        <end position="65"/>
    </location>
</feature>
<evidence type="ECO:0000313" key="2">
    <source>
        <dbReference type="EMBL" id="MBO8197763.1"/>
    </source>
</evidence>
<gene>
    <name evidence="2" type="ORF">JW613_05530</name>
</gene>
<feature type="region of interest" description="Disordered" evidence="1">
    <location>
        <begin position="101"/>
        <end position="123"/>
    </location>
</feature>
<reference evidence="2 3" key="1">
    <citation type="submission" date="2021-02" db="EMBL/GenBank/DDBJ databases">
        <title>Streptomyces spirodelae sp. nov., isolated from duckweed.</title>
        <authorList>
            <person name="Saimee Y."/>
            <person name="Duangmal K."/>
        </authorList>
    </citation>
    <scope>NUCLEOTIDE SEQUENCE [LARGE SCALE GENOMIC DNA]</scope>
    <source>
        <strain evidence="2 3">DSM 42105</strain>
    </source>
</reference>
<accession>A0ABS3XQR4</accession>
<evidence type="ECO:0008006" key="4">
    <source>
        <dbReference type="Google" id="ProtNLM"/>
    </source>
</evidence>
<protein>
    <recommendedName>
        <fullName evidence="4">ATP-binding protein</fullName>
    </recommendedName>
</protein>
<dbReference type="GeneID" id="96258060"/>
<evidence type="ECO:0000256" key="1">
    <source>
        <dbReference type="SAM" id="MobiDB-lite"/>
    </source>
</evidence>
<dbReference type="Proteomes" id="UP000721954">
    <property type="component" value="Unassembled WGS sequence"/>
</dbReference>
<keyword evidence="3" id="KW-1185">Reference proteome</keyword>
<comment type="caution">
    <text evidence="2">The sequence shown here is derived from an EMBL/GenBank/DDBJ whole genome shotgun (WGS) entry which is preliminary data.</text>
</comment>
<proteinExistence type="predicted"/>
<feature type="compositionally biased region" description="Basic and acidic residues" evidence="1">
    <location>
        <begin position="37"/>
        <end position="56"/>
    </location>
</feature>
<sequence length="759" mass="83765">MSASQEAPDGGANAELEAAAPRRHSAEESQGSQNADHLQDAEDEQAGRDVYGRTAEDPDTDADGDLDEEFAAYMRSMHGSGKKPPRAFMYAPGGLFNLGSVEGGQHVNNQGDGPAAGWRSPSHDGPLFAEEILTAGDGFAEPSWFSDALRALDSRLLLLTGTAGTGRRTAALNLLHRHSDSMILRGVDATVDFAEWRPDGDEVRGYLVDGLSQPQQLLKGWLVNQLIGRLRKAKARMVIVLPDAPGLVRELRRELPRHVVTCVPPSTREVFAARFEARVPDAEQRDRILTALGREQVGELLGQDLSPAHVAELVDEVVLEESDFVTILERMSFLAEQEVPELIDRLRDQPPALAFLLASCVFEGLDYRIVQEEADRLLELADQRLDAKLPGTREEEESRSNPRFVFGDSMDDLLRGIGARQMPREVRSASGYGYSVEPVRFIRHGRSQAVLRHVWREYGQVSGLMTDWLEKARPENELIRPIGEVMGMAARWGGGRRALSHISALARSPERGTRQVAAAAMAIAAQDPVLAGEIRYRLTRWSLTKGWKLRATVAYTCATAYGVSRPDHALTLLGRLMYGQDDTEGHPVTSAVSSALRALFTSGQQSAVIRRLSEWADEDGRRSEVALTSFTYLLQDIPWCAGQLHAGTDAAEHIVGLVHQALNEEEHFDRTRRAILSWRQVADWDEQSRDALEALLFALSYGMQHGVLRLFVSIDRDENDSTAGKDIARQALTAWRNGQPTHTSSGTGRSTSDQRSPTR</sequence>